<dbReference type="RefSeq" id="WP_377049973.1">
    <property type="nucleotide sequence ID" value="NZ_JBHLVZ010000016.1"/>
</dbReference>
<dbReference type="SUPFAM" id="SSF88713">
    <property type="entry name" value="Glycoside hydrolase/deacetylase"/>
    <property type="match status" value="1"/>
</dbReference>
<dbReference type="Proteomes" id="UP001589789">
    <property type="component" value="Unassembled WGS sequence"/>
</dbReference>
<dbReference type="EMBL" id="JBHLVZ010000016">
    <property type="protein sequence ID" value="MFC0385826.1"/>
    <property type="molecule type" value="Genomic_DNA"/>
</dbReference>
<reference evidence="1 2" key="1">
    <citation type="submission" date="2024-09" db="EMBL/GenBank/DDBJ databases">
        <authorList>
            <person name="Sun Q."/>
            <person name="Mori K."/>
        </authorList>
    </citation>
    <scope>NUCLEOTIDE SEQUENCE [LARGE SCALE GENOMIC DNA]</scope>
    <source>
        <strain evidence="1 2">CCM 7468</strain>
    </source>
</reference>
<name>A0ABV6IQV8_9PROT</name>
<protein>
    <submittedName>
        <fullName evidence="1">Uncharacterized protein</fullName>
    </submittedName>
</protein>
<evidence type="ECO:0000313" key="1">
    <source>
        <dbReference type="EMBL" id="MFC0385826.1"/>
    </source>
</evidence>
<accession>A0ABV6IQV8</accession>
<organism evidence="1 2">
    <name type="scientific">Muricoccus vinaceus</name>
    <dbReference type="NCBI Taxonomy" id="424704"/>
    <lineage>
        <taxon>Bacteria</taxon>
        <taxon>Pseudomonadati</taxon>
        <taxon>Pseudomonadota</taxon>
        <taxon>Alphaproteobacteria</taxon>
        <taxon>Acetobacterales</taxon>
        <taxon>Roseomonadaceae</taxon>
        <taxon>Muricoccus</taxon>
    </lineage>
</organism>
<dbReference type="InterPro" id="IPR011330">
    <property type="entry name" value="Glyco_hydro/deAcase_b/a-brl"/>
</dbReference>
<comment type="caution">
    <text evidence="1">The sequence shown here is derived from an EMBL/GenBank/DDBJ whole genome shotgun (WGS) entry which is preliminary data.</text>
</comment>
<sequence length="71" mass="7903">MAVTVGVPFEAFINQSQFSYIGTPGRKDNFSLSYGDYSWKAGIWRMLNVLDDFGVKASMSTNGLDTERTGR</sequence>
<keyword evidence="2" id="KW-1185">Reference proteome</keyword>
<evidence type="ECO:0000313" key="2">
    <source>
        <dbReference type="Proteomes" id="UP001589789"/>
    </source>
</evidence>
<gene>
    <name evidence="1" type="ORF">ACFFIC_09680</name>
</gene>
<proteinExistence type="predicted"/>